<dbReference type="AlphaFoldDB" id="A0A7Y0EQC1"/>
<comment type="caution">
    <text evidence="1">The sequence shown here is derived from an EMBL/GenBank/DDBJ whole genome shotgun (WGS) entry which is preliminary data.</text>
</comment>
<name>A0A7Y0EQC1_9BIFI</name>
<accession>A0A7Y0EQC1</accession>
<dbReference type="Proteomes" id="UP000532194">
    <property type="component" value="Unassembled WGS sequence"/>
</dbReference>
<sequence>MPDALVLTFRALGRVRAALLVVGGGDCGIVQACLVYEDLNAALSIHVKERNGRKAVVLLYSPVILLHAYVRISQANRAGRQANRADW</sequence>
<reference evidence="1 2" key="1">
    <citation type="submission" date="2020-02" db="EMBL/GenBank/DDBJ databases">
        <title>Characterization of phylogenetic diversity of novel bifidobacterial species isolated in Czech ZOOs.</title>
        <authorList>
            <person name="Lugli G.A."/>
            <person name="Vera N.B."/>
            <person name="Ventura M."/>
        </authorList>
    </citation>
    <scope>NUCLEOTIDE SEQUENCE [LARGE SCALE GENOMIC DNA]</scope>
    <source>
        <strain evidence="1 2">DSM 109957</strain>
    </source>
</reference>
<proteinExistence type="predicted"/>
<gene>
    <name evidence="1" type="ORF">G1C95_1671</name>
</gene>
<dbReference type="EMBL" id="JAAIII010000005">
    <property type="protein sequence ID" value="NMM94484.1"/>
    <property type="molecule type" value="Genomic_DNA"/>
</dbReference>
<organism evidence="1 2">
    <name type="scientific">Bifidobacterium oedipodis</name>
    <dbReference type="NCBI Taxonomy" id="2675322"/>
    <lineage>
        <taxon>Bacteria</taxon>
        <taxon>Bacillati</taxon>
        <taxon>Actinomycetota</taxon>
        <taxon>Actinomycetes</taxon>
        <taxon>Bifidobacteriales</taxon>
        <taxon>Bifidobacteriaceae</taxon>
        <taxon>Bifidobacterium</taxon>
    </lineage>
</organism>
<evidence type="ECO:0000313" key="2">
    <source>
        <dbReference type="Proteomes" id="UP000532194"/>
    </source>
</evidence>
<protein>
    <submittedName>
        <fullName evidence="1">Uncharacterized protein</fullName>
    </submittedName>
</protein>
<evidence type="ECO:0000313" key="1">
    <source>
        <dbReference type="EMBL" id="NMM94484.1"/>
    </source>
</evidence>
<keyword evidence="2" id="KW-1185">Reference proteome</keyword>